<dbReference type="SUPFAM" id="SSF46785">
    <property type="entry name" value="Winged helix' DNA-binding domain"/>
    <property type="match status" value="1"/>
</dbReference>
<comment type="caution">
    <text evidence="6">The sequence shown here is derived from an EMBL/GenBank/DDBJ whole genome shotgun (WGS) entry which is preliminary data.</text>
</comment>
<name>A0A2W5URW8_9BACT</name>
<dbReference type="Gene3D" id="3.40.190.290">
    <property type="match status" value="1"/>
</dbReference>
<evidence type="ECO:0000313" key="7">
    <source>
        <dbReference type="Proteomes" id="UP000249061"/>
    </source>
</evidence>
<evidence type="ECO:0000256" key="3">
    <source>
        <dbReference type="ARBA" id="ARBA00023125"/>
    </source>
</evidence>
<gene>
    <name evidence="6" type="ORF">DI536_31380</name>
</gene>
<evidence type="ECO:0000259" key="5">
    <source>
        <dbReference type="PROSITE" id="PS50931"/>
    </source>
</evidence>
<dbReference type="SUPFAM" id="SSF53850">
    <property type="entry name" value="Periplasmic binding protein-like II"/>
    <property type="match status" value="1"/>
</dbReference>
<keyword evidence="4" id="KW-0804">Transcription</keyword>
<dbReference type="InterPro" id="IPR058163">
    <property type="entry name" value="LysR-type_TF_proteobact-type"/>
</dbReference>
<dbReference type="GO" id="GO:0043565">
    <property type="term" value="F:sequence-specific DNA binding"/>
    <property type="evidence" value="ECO:0007669"/>
    <property type="project" value="TreeGrafter"/>
</dbReference>
<dbReference type="GO" id="GO:0003700">
    <property type="term" value="F:DNA-binding transcription factor activity"/>
    <property type="evidence" value="ECO:0007669"/>
    <property type="project" value="InterPro"/>
</dbReference>
<evidence type="ECO:0000256" key="2">
    <source>
        <dbReference type="ARBA" id="ARBA00023015"/>
    </source>
</evidence>
<dbReference type="Gene3D" id="1.10.10.10">
    <property type="entry name" value="Winged helix-like DNA-binding domain superfamily/Winged helix DNA-binding domain"/>
    <property type="match status" value="1"/>
</dbReference>
<reference evidence="6 7" key="1">
    <citation type="submission" date="2017-08" db="EMBL/GenBank/DDBJ databases">
        <title>Infants hospitalized years apart are colonized by the same room-sourced microbial strains.</title>
        <authorList>
            <person name="Brooks B."/>
            <person name="Olm M.R."/>
            <person name="Firek B.A."/>
            <person name="Baker R."/>
            <person name="Thomas B.C."/>
            <person name="Morowitz M.J."/>
            <person name="Banfield J.F."/>
        </authorList>
    </citation>
    <scope>NUCLEOTIDE SEQUENCE [LARGE SCALE GENOMIC DNA]</scope>
    <source>
        <strain evidence="6">S2_003_000_R2_14</strain>
    </source>
</reference>
<organism evidence="6 7">
    <name type="scientific">Archangium gephyra</name>
    <dbReference type="NCBI Taxonomy" id="48"/>
    <lineage>
        <taxon>Bacteria</taxon>
        <taxon>Pseudomonadati</taxon>
        <taxon>Myxococcota</taxon>
        <taxon>Myxococcia</taxon>
        <taxon>Myxococcales</taxon>
        <taxon>Cystobacterineae</taxon>
        <taxon>Archangiaceae</taxon>
        <taxon>Archangium</taxon>
    </lineage>
</organism>
<dbReference type="AlphaFoldDB" id="A0A2W5URW8"/>
<accession>A0A2W5URW8</accession>
<dbReference type="InterPro" id="IPR036390">
    <property type="entry name" value="WH_DNA-bd_sf"/>
</dbReference>
<comment type="similarity">
    <text evidence="1">Belongs to the LysR transcriptional regulatory family.</text>
</comment>
<dbReference type="Proteomes" id="UP000249061">
    <property type="component" value="Unassembled WGS sequence"/>
</dbReference>
<dbReference type="Pfam" id="PF03466">
    <property type="entry name" value="LysR_substrate"/>
    <property type="match status" value="1"/>
</dbReference>
<proteinExistence type="inferred from homology"/>
<evidence type="ECO:0000256" key="1">
    <source>
        <dbReference type="ARBA" id="ARBA00009437"/>
    </source>
</evidence>
<protein>
    <recommendedName>
        <fullName evidence="5">HTH lysR-type domain-containing protein</fullName>
    </recommendedName>
</protein>
<sequence>MPFNCVDGSIPARRTSSSSFDEDRVAVLLHEVRVRRIERDGDDFQPVGPRVLRGDRATGQQHQEHQGLVHGARTEVCTNANRLEVEQHALAMVQGTSWDDVKLFLALVRTRRLAAAAKTLGVDISTTSRRLARLEEQLGLSLFDRRRDGLVATDAAMRLLAPAEEMERASHGFGRQVDVLERRVEGPVRISTPPGIAESFVGPLLNDLALRHPGIRFEVDASTRQVDLTKREADLGVRTVKPKGGPLVRQRLARARWIPMASPALAASLGVVRNWNDVPWIGWAYELERLHASRWLTTHLKAEPVLKTNSFALQVATVQRGLGAALMPEQYLSVHQFAPLQLSRTLTAEAKSLPRDDLWLVAHEGLRRVPRVAAVWDYFVAVFSARI</sequence>
<dbReference type="PANTHER" id="PTHR30537:SF3">
    <property type="entry name" value="TRANSCRIPTIONAL REGULATORY PROTEIN"/>
    <property type="match status" value="1"/>
</dbReference>
<keyword evidence="2" id="KW-0805">Transcription regulation</keyword>
<dbReference type="InterPro" id="IPR005119">
    <property type="entry name" value="LysR_subst-bd"/>
</dbReference>
<dbReference type="InterPro" id="IPR000847">
    <property type="entry name" value="LysR_HTH_N"/>
</dbReference>
<dbReference type="EMBL" id="QFQP01000041">
    <property type="protein sequence ID" value="PZR05964.1"/>
    <property type="molecule type" value="Genomic_DNA"/>
</dbReference>
<dbReference type="PROSITE" id="PS50931">
    <property type="entry name" value="HTH_LYSR"/>
    <property type="match status" value="1"/>
</dbReference>
<dbReference type="InterPro" id="IPR036388">
    <property type="entry name" value="WH-like_DNA-bd_sf"/>
</dbReference>
<dbReference type="Pfam" id="PF00126">
    <property type="entry name" value="HTH_1"/>
    <property type="match status" value="1"/>
</dbReference>
<keyword evidence="3" id="KW-0238">DNA-binding</keyword>
<feature type="domain" description="HTH lysR-type" evidence="5">
    <location>
        <begin position="96"/>
        <end position="153"/>
    </location>
</feature>
<dbReference type="GO" id="GO:0006351">
    <property type="term" value="P:DNA-templated transcription"/>
    <property type="evidence" value="ECO:0007669"/>
    <property type="project" value="TreeGrafter"/>
</dbReference>
<evidence type="ECO:0000313" key="6">
    <source>
        <dbReference type="EMBL" id="PZR05964.1"/>
    </source>
</evidence>
<dbReference type="PANTHER" id="PTHR30537">
    <property type="entry name" value="HTH-TYPE TRANSCRIPTIONAL REGULATOR"/>
    <property type="match status" value="1"/>
</dbReference>
<evidence type="ECO:0000256" key="4">
    <source>
        <dbReference type="ARBA" id="ARBA00023163"/>
    </source>
</evidence>